<evidence type="ECO:0000313" key="1">
    <source>
        <dbReference type="EMBL" id="EDS15528.1"/>
    </source>
</evidence>
<proteinExistence type="predicted"/>
<name>B0NQ13_BACSE</name>
<dbReference type="EMBL" id="ABFZ02000019">
    <property type="protein sequence ID" value="EDS15528.1"/>
    <property type="molecule type" value="Genomic_DNA"/>
</dbReference>
<comment type="caution">
    <text evidence="1">The sequence shown here is derived from an EMBL/GenBank/DDBJ whole genome shotgun (WGS) entry which is preliminary data.</text>
</comment>
<gene>
    <name evidence="1" type="ORF">BACSTE_02030</name>
</gene>
<protein>
    <submittedName>
        <fullName evidence="1">Uncharacterized protein</fullName>
    </submittedName>
</protein>
<organism evidence="1 2">
    <name type="scientific">Bacteroides stercoris ATCC 43183</name>
    <dbReference type="NCBI Taxonomy" id="449673"/>
    <lineage>
        <taxon>Bacteria</taxon>
        <taxon>Pseudomonadati</taxon>
        <taxon>Bacteroidota</taxon>
        <taxon>Bacteroidia</taxon>
        <taxon>Bacteroidales</taxon>
        <taxon>Bacteroidaceae</taxon>
        <taxon>Bacteroides</taxon>
    </lineage>
</organism>
<evidence type="ECO:0000313" key="2">
    <source>
        <dbReference type="Proteomes" id="UP000004713"/>
    </source>
</evidence>
<accession>B0NQ13</accession>
<reference evidence="1 2" key="1">
    <citation type="submission" date="2007-11" db="EMBL/GenBank/DDBJ databases">
        <title>Draft genome sequence of Bacteroides stercoris(ATCC 43183).</title>
        <authorList>
            <person name="Sudarsanam P."/>
            <person name="Ley R."/>
            <person name="Guruge J."/>
            <person name="Turnbaugh P.J."/>
            <person name="Mahowald M."/>
            <person name="Liep D."/>
            <person name="Gordon J."/>
        </authorList>
    </citation>
    <scope>NUCLEOTIDE SEQUENCE [LARGE SCALE GENOMIC DNA]</scope>
    <source>
        <strain evidence="1 2">ATCC 43183</strain>
    </source>
</reference>
<reference evidence="1 2" key="2">
    <citation type="submission" date="2007-11" db="EMBL/GenBank/DDBJ databases">
        <authorList>
            <person name="Fulton L."/>
            <person name="Clifton S."/>
            <person name="Fulton B."/>
            <person name="Xu J."/>
            <person name="Minx P."/>
            <person name="Pepin K.H."/>
            <person name="Johnson M."/>
            <person name="Thiruvilangam P."/>
            <person name="Bhonagiri V."/>
            <person name="Nash W.E."/>
            <person name="Mardis E.R."/>
            <person name="Wilson R.K."/>
        </authorList>
    </citation>
    <scope>NUCLEOTIDE SEQUENCE [LARGE SCALE GENOMIC DNA]</scope>
    <source>
        <strain evidence="1 2">ATCC 43183</strain>
    </source>
</reference>
<dbReference type="HOGENOM" id="CLU_3196345_0_0_10"/>
<dbReference type="AlphaFoldDB" id="B0NQ13"/>
<dbReference type="Proteomes" id="UP000004713">
    <property type="component" value="Unassembled WGS sequence"/>
</dbReference>
<sequence>MNFLQKELPKEAEQNLNGLLNPSYLKSFFEIACLSSSLSNLKFRL</sequence>